<name>A0A8J3G4W2_9BACT</name>
<keyword evidence="2" id="KW-1185">Reference proteome</keyword>
<gene>
    <name evidence="1" type="ORF">GCM10008106_13320</name>
</gene>
<evidence type="ECO:0000313" key="2">
    <source>
        <dbReference type="Proteomes" id="UP000642809"/>
    </source>
</evidence>
<proteinExistence type="predicted"/>
<evidence type="ECO:0000313" key="1">
    <source>
        <dbReference type="EMBL" id="GHB33534.1"/>
    </source>
</evidence>
<comment type="caution">
    <text evidence="1">The sequence shown here is derived from an EMBL/GenBank/DDBJ whole genome shotgun (WGS) entry which is preliminary data.</text>
</comment>
<organism evidence="1 2">
    <name type="scientific">Mongoliitalea lutea</name>
    <dbReference type="NCBI Taxonomy" id="849756"/>
    <lineage>
        <taxon>Bacteria</taxon>
        <taxon>Pseudomonadati</taxon>
        <taxon>Bacteroidota</taxon>
        <taxon>Cytophagia</taxon>
        <taxon>Cytophagales</taxon>
        <taxon>Cyclobacteriaceae</taxon>
        <taxon>Mongoliitalea</taxon>
    </lineage>
</organism>
<dbReference type="EMBL" id="BMYF01000006">
    <property type="protein sequence ID" value="GHB33534.1"/>
    <property type="molecule type" value="Genomic_DNA"/>
</dbReference>
<reference evidence="1" key="1">
    <citation type="journal article" date="2014" name="Int. J. Syst. Evol. Microbiol.">
        <title>Complete genome sequence of Corynebacterium casei LMG S-19264T (=DSM 44701T), isolated from a smear-ripened cheese.</title>
        <authorList>
            <consortium name="US DOE Joint Genome Institute (JGI-PGF)"/>
            <person name="Walter F."/>
            <person name="Albersmeier A."/>
            <person name="Kalinowski J."/>
            <person name="Ruckert C."/>
        </authorList>
    </citation>
    <scope>NUCLEOTIDE SEQUENCE</scope>
    <source>
        <strain evidence="1">KCTC 23224</strain>
    </source>
</reference>
<dbReference type="Proteomes" id="UP000642809">
    <property type="component" value="Unassembled WGS sequence"/>
</dbReference>
<dbReference type="AlphaFoldDB" id="A0A8J3G4W2"/>
<protein>
    <submittedName>
        <fullName evidence="1">Uncharacterized protein</fullName>
    </submittedName>
</protein>
<reference evidence="1" key="2">
    <citation type="submission" date="2020-09" db="EMBL/GenBank/DDBJ databases">
        <authorList>
            <person name="Sun Q."/>
            <person name="Kim S."/>
        </authorList>
    </citation>
    <scope>NUCLEOTIDE SEQUENCE</scope>
    <source>
        <strain evidence="1">KCTC 23224</strain>
    </source>
</reference>
<accession>A0A8J3G4W2</accession>
<sequence length="167" mass="19450">MGFQLDAVCQIKPISTNYKEGISSKSYYKRSNPQDTILIIFNSEHINVEKNLRKWTFDGEVIKEEIFKKKYPLLKDPCIELKFTHHPGPPMFDDVYWIDKAKLCLDTITIIDENKTPFIYWFENDSNLFEKTLILVDSTDWISKVSNIKGIGVQIYTTGSCKDLIEN</sequence>